<evidence type="ECO:0000256" key="2">
    <source>
        <dbReference type="ARBA" id="ARBA00022448"/>
    </source>
</evidence>
<feature type="domain" description="Major facilitator superfamily (MFS) profile" evidence="8">
    <location>
        <begin position="75"/>
        <end position="574"/>
    </location>
</feature>
<feature type="region of interest" description="Disordered" evidence="6">
    <location>
        <begin position="26"/>
        <end position="61"/>
    </location>
</feature>
<feature type="transmembrane region" description="Helical" evidence="7">
    <location>
        <begin position="293"/>
        <end position="313"/>
    </location>
</feature>
<evidence type="ECO:0000313" key="9">
    <source>
        <dbReference type="EMBL" id="POR36540.1"/>
    </source>
</evidence>
<keyword evidence="5 7" id="KW-0472">Membrane</keyword>
<organism evidence="9 10">
    <name type="scientific">Tolypocladium paradoxum</name>
    <dbReference type="NCBI Taxonomy" id="94208"/>
    <lineage>
        <taxon>Eukaryota</taxon>
        <taxon>Fungi</taxon>
        <taxon>Dikarya</taxon>
        <taxon>Ascomycota</taxon>
        <taxon>Pezizomycotina</taxon>
        <taxon>Sordariomycetes</taxon>
        <taxon>Hypocreomycetidae</taxon>
        <taxon>Hypocreales</taxon>
        <taxon>Ophiocordycipitaceae</taxon>
        <taxon>Tolypocladium</taxon>
    </lineage>
</organism>
<feature type="transmembrane region" description="Helical" evidence="7">
    <location>
        <begin position="325"/>
        <end position="345"/>
    </location>
</feature>
<dbReference type="GO" id="GO:0016020">
    <property type="term" value="C:membrane"/>
    <property type="evidence" value="ECO:0007669"/>
    <property type="project" value="UniProtKB-SubCell"/>
</dbReference>
<dbReference type="SUPFAM" id="SSF103473">
    <property type="entry name" value="MFS general substrate transporter"/>
    <property type="match status" value="2"/>
</dbReference>
<dbReference type="Pfam" id="PF07690">
    <property type="entry name" value="MFS_1"/>
    <property type="match status" value="1"/>
</dbReference>
<evidence type="ECO:0000256" key="6">
    <source>
        <dbReference type="SAM" id="MobiDB-lite"/>
    </source>
</evidence>
<feature type="region of interest" description="Disordered" evidence="6">
    <location>
        <begin position="579"/>
        <end position="606"/>
    </location>
</feature>
<feature type="transmembrane region" description="Helical" evidence="7">
    <location>
        <begin position="191"/>
        <end position="211"/>
    </location>
</feature>
<keyword evidence="2" id="KW-0813">Transport</keyword>
<dbReference type="Gene3D" id="1.20.1720.10">
    <property type="entry name" value="Multidrug resistance protein D"/>
    <property type="match status" value="1"/>
</dbReference>
<keyword evidence="10" id="KW-1185">Reference proteome</keyword>
<dbReference type="GO" id="GO:0022857">
    <property type="term" value="F:transmembrane transporter activity"/>
    <property type="evidence" value="ECO:0007669"/>
    <property type="project" value="InterPro"/>
</dbReference>
<feature type="transmembrane region" description="Helical" evidence="7">
    <location>
        <begin position="365"/>
        <end position="392"/>
    </location>
</feature>
<feature type="compositionally biased region" description="Low complexity" evidence="6">
    <location>
        <begin position="38"/>
        <end position="61"/>
    </location>
</feature>
<keyword evidence="3 7" id="KW-0812">Transmembrane</keyword>
<dbReference type="PROSITE" id="PS50850">
    <property type="entry name" value="MFS"/>
    <property type="match status" value="1"/>
</dbReference>
<dbReference type="InterPro" id="IPR020846">
    <property type="entry name" value="MFS_dom"/>
</dbReference>
<evidence type="ECO:0000256" key="4">
    <source>
        <dbReference type="ARBA" id="ARBA00022989"/>
    </source>
</evidence>
<dbReference type="Gene3D" id="1.20.1250.20">
    <property type="entry name" value="MFS general substrate transporter like domains"/>
    <property type="match status" value="1"/>
</dbReference>
<comment type="subcellular location">
    <subcellularLocation>
        <location evidence="1">Membrane</location>
        <topology evidence="1">Multi-pass membrane protein</topology>
    </subcellularLocation>
</comment>
<feature type="transmembrane region" description="Helical" evidence="7">
    <location>
        <begin position="550"/>
        <end position="570"/>
    </location>
</feature>
<comment type="caution">
    <text evidence="9">The sequence shown here is derived from an EMBL/GenBank/DDBJ whole genome shotgun (WGS) entry which is preliminary data.</text>
</comment>
<feature type="transmembrane region" description="Helical" evidence="7">
    <location>
        <begin position="250"/>
        <end position="273"/>
    </location>
</feature>
<accession>A0A2S4L284</accession>
<evidence type="ECO:0000256" key="3">
    <source>
        <dbReference type="ARBA" id="ARBA00022692"/>
    </source>
</evidence>
<feature type="transmembrane region" description="Helical" evidence="7">
    <location>
        <begin position="133"/>
        <end position="153"/>
    </location>
</feature>
<evidence type="ECO:0000256" key="5">
    <source>
        <dbReference type="ARBA" id="ARBA00023136"/>
    </source>
</evidence>
<feature type="transmembrane region" description="Helical" evidence="7">
    <location>
        <begin position="100"/>
        <end position="121"/>
    </location>
</feature>
<feature type="transmembrane region" description="Helical" evidence="7">
    <location>
        <begin position="223"/>
        <end position="243"/>
    </location>
</feature>
<dbReference type="Proteomes" id="UP000237481">
    <property type="component" value="Unassembled WGS sequence"/>
</dbReference>
<reference evidence="9 10" key="1">
    <citation type="submission" date="2018-01" db="EMBL/GenBank/DDBJ databases">
        <title>Harnessing the power of phylogenomics to disentangle the directionality and signatures of interkingdom host jumping in the parasitic fungal genus Tolypocladium.</title>
        <authorList>
            <person name="Quandt C.A."/>
            <person name="Patterson W."/>
            <person name="Spatafora J.W."/>
        </authorList>
    </citation>
    <scope>NUCLEOTIDE SEQUENCE [LARGE SCALE GENOMIC DNA]</scope>
    <source>
        <strain evidence="9 10">NRBC 100945</strain>
    </source>
</reference>
<feature type="transmembrane region" description="Helical" evidence="7">
    <location>
        <begin position="404"/>
        <end position="425"/>
    </location>
</feature>
<dbReference type="InterPro" id="IPR036259">
    <property type="entry name" value="MFS_trans_sf"/>
</dbReference>
<sequence length="606" mass="62955">MAPGATATDDGRMQVAVADAGAAVTTDVRVEGASPTPTSDWDASNTASDDTSSGSSKDGSGYDELPMSKARCIALVATVAGAAFLNVSPASLAVPSVGAAQLTSAQTLSIQSVVIILPTIGRELAVPESRQQWIVSSYSLTFGCFLLLWGRVADVYGKRLIFILGSVWVTAVTAVNPFMPNEIAFDLFRGLHGLGAAANVPTAIGILGVTFPPGKAKNYAFSAYAAGSPLGSVLGNILSGLVAEYSSWKWVFGASAIMAGVITVAGIVFIPPAPPPPSNATALGGSKPASNPSIDWIGAALITVGLVGLMFALTEGNVVGWRTPWVPVTIVASLLVVAAFVVWQRHLELAGGRPPLVKVSIFRNLRFSAVMVIMGLFFASFNNFLVYATYFFQGFQGLNPLQTMLRFVPTGVSGAVVAIIVAQLLSRVPTLFILVCGNLAVSLASLLFAVPIAPTTSYFAYGLPAMILSVIGVDTTWPCLTLFTSQALPREDQAIGGALINAVGQFGRAIGLAISTAIQTAVTADARGVNINEAGGMEPWDPASLRGIRAASWMNVGFGMASLAFVFVAFRSMEIVGRAGPGPPPPRLGGEEGILNEENTDVERKA</sequence>
<evidence type="ECO:0000256" key="7">
    <source>
        <dbReference type="SAM" id="Phobius"/>
    </source>
</evidence>
<dbReference type="OrthoDB" id="2130629at2759"/>
<dbReference type="InterPro" id="IPR011701">
    <property type="entry name" value="MFS"/>
</dbReference>
<proteinExistence type="predicted"/>
<evidence type="ECO:0000259" key="8">
    <source>
        <dbReference type="PROSITE" id="PS50850"/>
    </source>
</evidence>
<dbReference type="PANTHER" id="PTHR42718">
    <property type="entry name" value="MAJOR FACILITATOR SUPERFAMILY MULTIDRUG TRANSPORTER MFSC"/>
    <property type="match status" value="1"/>
</dbReference>
<feature type="transmembrane region" description="Helical" evidence="7">
    <location>
        <begin position="459"/>
        <end position="483"/>
    </location>
</feature>
<dbReference type="AlphaFoldDB" id="A0A2S4L284"/>
<name>A0A2S4L284_9HYPO</name>
<evidence type="ECO:0000313" key="10">
    <source>
        <dbReference type="Proteomes" id="UP000237481"/>
    </source>
</evidence>
<feature type="transmembrane region" description="Helical" evidence="7">
    <location>
        <begin position="431"/>
        <end position="452"/>
    </location>
</feature>
<evidence type="ECO:0000256" key="1">
    <source>
        <dbReference type="ARBA" id="ARBA00004141"/>
    </source>
</evidence>
<feature type="transmembrane region" description="Helical" evidence="7">
    <location>
        <begin position="159"/>
        <end position="179"/>
    </location>
</feature>
<dbReference type="EMBL" id="PKSG01000314">
    <property type="protein sequence ID" value="POR36540.1"/>
    <property type="molecule type" value="Genomic_DNA"/>
</dbReference>
<keyword evidence="4 7" id="KW-1133">Transmembrane helix</keyword>
<gene>
    <name evidence="9" type="ORF">TPAR_03242</name>
</gene>
<feature type="transmembrane region" description="Helical" evidence="7">
    <location>
        <begin position="72"/>
        <end position="94"/>
    </location>
</feature>
<dbReference type="PANTHER" id="PTHR42718:SF9">
    <property type="entry name" value="MAJOR FACILITATOR SUPERFAMILY MULTIDRUG TRANSPORTER MFSC"/>
    <property type="match status" value="1"/>
</dbReference>
<protein>
    <submittedName>
        <fullName evidence="9">MFS-type transporter</fullName>
    </submittedName>
</protein>